<accession>A0A4U7ARA3</accession>
<keyword evidence="5" id="KW-0131">Cell cycle</keyword>
<dbReference type="GO" id="GO:0006260">
    <property type="term" value="P:DNA replication"/>
    <property type="evidence" value="ECO:0007669"/>
    <property type="project" value="UniProtKB-KW"/>
</dbReference>
<evidence type="ECO:0000256" key="5">
    <source>
        <dbReference type="ARBA" id="ARBA00023306"/>
    </source>
</evidence>
<sequence>MPSIPLHPPSSNRTISPSNPLPNLLQTPSGLAIVELQGTINFPSATDSESEPDTKRQRTDDPGSDSASQDQATQVGKLVFPLYDAEAAAQGKGDEKWMKRVHFYVGPHQRMTGEVKKLGKPVAVIRRRQNGEGQEGEAEREELEIVEVVKYKIVFASRPEPVGATDGGGL</sequence>
<keyword evidence="4" id="KW-0539">Nucleus</keyword>
<comment type="similarity">
    <text evidence="6">Belongs to the CTF8 family.</text>
</comment>
<dbReference type="EMBL" id="PTQR01000088">
    <property type="protein sequence ID" value="TKX20449.1"/>
    <property type="molecule type" value="Genomic_DNA"/>
</dbReference>
<keyword evidence="2" id="KW-0235">DNA replication</keyword>
<proteinExistence type="inferred from homology"/>
<dbReference type="GO" id="GO:0003677">
    <property type="term" value="F:DNA binding"/>
    <property type="evidence" value="ECO:0007669"/>
    <property type="project" value="UniProtKB-KW"/>
</dbReference>
<feature type="compositionally biased region" description="Polar residues" evidence="7">
    <location>
        <begin position="38"/>
        <end position="47"/>
    </location>
</feature>
<dbReference type="Pfam" id="PF09696">
    <property type="entry name" value="Ctf8"/>
    <property type="match status" value="1"/>
</dbReference>
<dbReference type="Proteomes" id="UP000308133">
    <property type="component" value="Unassembled WGS sequence"/>
</dbReference>
<gene>
    <name evidence="8" type="ORF">C1H76_7259</name>
</gene>
<evidence type="ECO:0000256" key="7">
    <source>
        <dbReference type="SAM" id="MobiDB-lite"/>
    </source>
</evidence>
<evidence type="ECO:0000256" key="4">
    <source>
        <dbReference type="ARBA" id="ARBA00023242"/>
    </source>
</evidence>
<feature type="compositionally biased region" description="Polar residues" evidence="7">
    <location>
        <begin position="9"/>
        <end position="18"/>
    </location>
</feature>
<organism evidence="8 9">
    <name type="scientific">Elsinoe australis</name>
    <dbReference type="NCBI Taxonomy" id="40998"/>
    <lineage>
        <taxon>Eukaryota</taxon>
        <taxon>Fungi</taxon>
        <taxon>Dikarya</taxon>
        <taxon>Ascomycota</taxon>
        <taxon>Pezizomycotina</taxon>
        <taxon>Dothideomycetes</taxon>
        <taxon>Dothideomycetidae</taxon>
        <taxon>Myriangiales</taxon>
        <taxon>Elsinoaceae</taxon>
        <taxon>Elsinoe</taxon>
    </lineage>
</organism>
<comment type="subcellular location">
    <subcellularLocation>
        <location evidence="1">Nucleus</location>
    </subcellularLocation>
</comment>
<evidence type="ECO:0000313" key="9">
    <source>
        <dbReference type="Proteomes" id="UP000308133"/>
    </source>
</evidence>
<name>A0A4U7ARA3_9PEZI</name>
<evidence type="ECO:0000256" key="3">
    <source>
        <dbReference type="ARBA" id="ARBA00023125"/>
    </source>
</evidence>
<dbReference type="InterPro" id="IPR018607">
    <property type="entry name" value="Ctf8"/>
</dbReference>
<reference evidence="8 9" key="1">
    <citation type="submission" date="2018-02" db="EMBL/GenBank/DDBJ databases">
        <title>Draft genome sequences of Elsinoe sp., causing black scab on jojoba.</title>
        <authorList>
            <person name="Stodart B."/>
            <person name="Jeffress S."/>
            <person name="Ash G."/>
            <person name="Arun Chinnappa K."/>
        </authorList>
    </citation>
    <scope>NUCLEOTIDE SEQUENCE [LARGE SCALE GENOMIC DNA]</scope>
    <source>
        <strain evidence="8 9">Hillstone_2</strain>
    </source>
</reference>
<keyword evidence="3" id="KW-0238">DNA-binding</keyword>
<evidence type="ECO:0000256" key="1">
    <source>
        <dbReference type="ARBA" id="ARBA00004123"/>
    </source>
</evidence>
<feature type="compositionally biased region" description="Basic and acidic residues" evidence="7">
    <location>
        <begin position="52"/>
        <end position="61"/>
    </location>
</feature>
<evidence type="ECO:0000313" key="8">
    <source>
        <dbReference type="EMBL" id="TKX20449.1"/>
    </source>
</evidence>
<evidence type="ECO:0000256" key="6">
    <source>
        <dbReference type="ARBA" id="ARBA00038447"/>
    </source>
</evidence>
<protein>
    <submittedName>
        <fullName evidence="8">Ctf8-like protein</fullName>
    </submittedName>
</protein>
<evidence type="ECO:0000256" key="2">
    <source>
        <dbReference type="ARBA" id="ARBA00022705"/>
    </source>
</evidence>
<dbReference type="PANTHER" id="PTHR28605:SF1">
    <property type="entry name" value="CHROMOSOME TRANSMISSION FIDELITY FACTOR 8"/>
    <property type="match status" value="1"/>
</dbReference>
<dbReference type="AlphaFoldDB" id="A0A4U7ARA3"/>
<dbReference type="GO" id="GO:0031390">
    <property type="term" value="C:Ctf18 RFC-like complex"/>
    <property type="evidence" value="ECO:0007669"/>
    <property type="project" value="InterPro"/>
</dbReference>
<comment type="caution">
    <text evidence="8">The sequence shown here is derived from an EMBL/GenBank/DDBJ whole genome shotgun (WGS) entry which is preliminary data.</text>
</comment>
<dbReference type="PANTHER" id="PTHR28605">
    <property type="entry name" value="CTF8, CHROMOSOME TRANSMISSION FIDELITY FACTOR 8 HOMOLOG (S. CEREVISIAE)"/>
    <property type="match status" value="1"/>
</dbReference>
<feature type="region of interest" description="Disordered" evidence="7">
    <location>
        <begin position="1"/>
        <end position="73"/>
    </location>
</feature>
<dbReference type="GO" id="GO:0007064">
    <property type="term" value="P:mitotic sister chromatid cohesion"/>
    <property type="evidence" value="ECO:0007669"/>
    <property type="project" value="InterPro"/>
</dbReference>